<name>A0AAN9S9Y3_PSOTE</name>
<dbReference type="Proteomes" id="UP001386955">
    <property type="component" value="Unassembled WGS sequence"/>
</dbReference>
<dbReference type="EMBL" id="JAYMYS010000005">
    <property type="protein sequence ID" value="KAK7391771.1"/>
    <property type="molecule type" value="Genomic_DNA"/>
</dbReference>
<dbReference type="AlphaFoldDB" id="A0AAN9S9Y3"/>
<evidence type="ECO:0000313" key="2">
    <source>
        <dbReference type="EMBL" id="KAK7391771.1"/>
    </source>
</evidence>
<organism evidence="2 3">
    <name type="scientific">Psophocarpus tetragonolobus</name>
    <name type="common">Winged bean</name>
    <name type="synonym">Dolichos tetragonolobus</name>
    <dbReference type="NCBI Taxonomy" id="3891"/>
    <lineage>
        <taxon>Eukaryota</taxon>
        <taxon>Viridiplantae</taxon>
        <taxon>Streptophyta</taxon>
        <taxon>Embryophyta</taxon>
        <taxon>Tracheophyta</taxon>
        <taxon>Spermatophyta</taxon>
        <taxon>Magnoliopsida</taxon>
        <taxon>eudicotyledons</taxon>
        <taxon>Gunneridae</taxon>
        <taxon>Pentapetalae</taxon>
        <taxon>rosids</taxon>
        <taxon>fabids</taxon>
        <taxon>Fabales</taxon>
        <taxon>Fabaceae</taxon>
        <taxon>Papilionoideae</taxon>
        <taxon>50 kb inversion clade</taxon>
        <taxon>NPAAA clade</taxon>
        <taxon>indigoferoid/millettioid clade</taxon>
        <taxon>Phaseoleae</taxon>
        <taxon>Psophocarpus</taxon>
    </lineage>
</organism>
<evidence type="ECO:0000313" key="3">
    <source>
        <dbReference type="Proteomes" id="UP001386955"/>
    </source>
</evidence>
<reference evidence="2 3" key="1">
    <citation type="submission" date="2024-01" db="EMBL/GenBank/DDBJ databases">
        <title>The genomes of 5 underutilized Papilionoideae crops provide insights into root nodulation and disease resistanc.</title>
        <authorList>
            <person name="Jiang F."/>
        </authorList>
    </citation>
    <scope>NUCLEOTIDE SEQUENCE [LARGE SCALE GENOMIC DNA]</scope>
    <source>
        <strain evidence="2">DUOXIRENSHENG_FW03</strain>
        <tissue evidence="2">Leaves</tissue>
    </source>
</reference>
<protein>
    <submittedName>
        <fullName evidence="2">Uncharacterized protein</fullName>
    </submittedName>
</protein>
<feature type="compositionally biased region" description="Polar residues" evidence="1">
    <location>
        <begin position="30"/>
        <end position="39"/>
    </location>
</feature>
<sequence length="66" mass="7310">MKVNFAHFPFDHIDIGDAVLLYNSSSIYPNKNKGTAESTVEQRAESRKQKAEAEERGDLVVSAELG</sequence>
<evidence type="ECO:0000256" key="1">
    <source>
        <dbReference type="SAM" id="MobiDB-lite"/>
    </source>
</evidence>
<comment type="caution">
    <text evidence="2">The sequence shown here is derived from an EMBL/GenBank/DDBJ whole genome shotgun (WGS) entry which is preliminary data.</text>
</comment>
<gene>
    <name evidence="2" type="ORF">VNO78_20192</name>
</gene>
<accession>A0AAN9S9Y3</accession>
<feature type="compositionally biased region" description="Basic and acidic residues" evidence="1">
    <location>
        <begin position="40"/>
        <end position="58"/>
    </location>
</feature>
<feature type="region of interest" description="Disordered" evidence="1">
    <location>
        <begin position="30"/>
        <end position="66"/>
    </location>
</feature>
<keyword evidence="3" id="KW-1185">Reference proteome</keyword>
<proteinExistence type="predicted"/>